<evidence type="ECO:0000313" key="2">
    <source>
        <dbReference type="EMBL" id="RNA34649.1"/>
    </source>
</evidence>
<evidence type="ECO:0000313" key="3">
    <source>
        <dbReference type="Proteomes" id="UP000276133"/>
    </source>
</evidence>
<keyword evidence="1" id="KW-0812">Transmembrane</keyword>
<accession>A0A3M7SG04</accession>
<keyword evidence="1" id="KW-1133">Transmembrane helix</keyword>
<name>A0A3M7SG04_BRAPC</name>
<dbReference type="EMBL" id="REGN01001441">
    <property type="protein sequence ID" value="RNA34649.1"/>
    <property type="molecule type" value="Genomic_DNA"/>
</dbReference>
<feature type="transmembrane region" description="Helical" evidence="1">
    <location>
        <begin position="20"/>
        <end position="37"/>
    </location>
</feature>
<dbReference type="Proteomes" id="UP000276133">
    <property type="component" value="Unassembled WGS sequence"/>
</dbReference>
<reference evidence="2 3" key="1">
    <citation type="journal article" date="2018" name="Sci. Rep.">
        <title>Genomic signatures of local adaptation to the degree of environmental predictability in rotifers.</title>
        <authorList>
            <person name="Franch-Gras L."/>
            <person name="Hahn C."/>
            <person name="Garcia-Roger E.M."/>
            <person name="Carmona M.J."/>
            <person name="Serra M."/>
            <person name="Gomez A."/>
        </authorList>
    </citation>
    <scope>NUCLEOTIDE SEQUENCE [LARGE SCALE GENOMIC DNA]</scope>
    <source>
        <strain evidence="2">HYR1</strain>
    </source>
</reference>
<protein>
    <submittedName>
        <fullName evidence="2">Uncharacterized protein</fullName>
    </submittedName>
</protein>
<dbReference type="AlphaFoldDB" id="A0A3M7SG04"/>
<keyword evidence="3" id="KW-1185">Reference proteome</keyword>
<sequence>MKCINNCVELSSTMFGKRKILKILFTIAALFTIFTLAKTESEITDSSIADETSNLKLTVDQRSLLNDIISALSLLSRRKRLLQKGQNLVFIQI</sequence>
<organism evidence="2 3">
    <name type="scientific">Brachionus plicatilis</name>
    <name type="common">Marine rotifer</name>
    <name type="synonym">Brachionus muelleri</name>
    <dbReference type="NCBI Taxonomy" id="10195"/>
    <lineage>
        <taxon>Eukaryota</taxon>
        <taxon>Metazoa</taxon>
        <taxon>Spiralia</taxon>
        <taxon>Gnathifera</taxon>
        <taxon>Rotifera</taxon>
        <taxon>Eurotatoria</taxon>
        <taxon>Monogononta</taxon>
        <taxon>Pseudotrocha</taxon>
        <taxon>Ploima</taxon>
        <taxon>Brachionidae</taxon>
        <taxon>Brachionus</taxon>
    </lineage>
</organism>
<proteinExistence type="predicted"/>
<evidence type="ECO:0000256" key="1">
    <source>
        <dbReference type="SAM" id="Phobius"/>
    </source>
</evidence>
<comment type="caution">
    <text evidence="2">The sequence shown here is derived from an EMBL/GenBank/DDBJ whole genome shotgun (WGS) entry which is preliminary data.</text>
</comment>
<keyword evidence="1" id="KW-0472">Membrane</keyword>
<gene>
    <name evidence="2" type="ORF">BpHYR1_014083</name>
</gene>